<dbReference type="EMBL" id="BK016230">
    <property type="protein sequence ID" value="DAG03416.1"/>
    <property type="molecule type" value="Genomic_DNA"/>
</dbReference>
<proteinExistence type="predicted"/>
<protein>
    <submittedName>
        <fullName evidence="1">Uncharacterized protein</fullName>
    </submittedName>
</protein>
<name>A0A8S5V9Q0_9CAUD</name>
<evidence type="ECO:0000313" key="1">
    <source>
        <dbReference type="EMBL" id="DAG03416.1"/>
    </source>
</evidence>
<reference evidence="1" key="1">
    <citation type="journal article" date="2021" name="Proc. Natl. Acad. Sci. U.S.A.">
        <title>A Catalog of Tens of Thousands of Viruses from Human Metagenomes Reveals Hidden Associations with Chronic Diseases.</title>
        <authorList>
            <person name="Tisza M.J."/>
            <person name="Buck C.B."/>
        </authorList>
    </citation>
    <scope>NUCLEOTIDE SEQUENCE</scope>
    <source>
        <strain evidence="1">CtUml7</strain>
    </source>
</reference>
<accession>A0A8S5V9Q0</accession>
<organism evidence="1">
    <name type="scientific">Ackermannviridae sp. ctUml7</name>
    <dbReference type="NCBI Taxonomy" id="2825753"/>
    <lineage>
        <taxon>Viruses</taxon>
        <taxon>Duplodnaviria</taxon>
        <taxon>Heunggongvirae</taxon>
        <taxon>Uroviricota</taxon>
        <taxon>Caudoviricetes</taxon>
        <taxon>Pantevenvirales</taxon>
        <taxon>Ackermannviridae</taxon>
    </lineage>
</organism>
<sequence length="260" mass="29943">MLTFTAPTTQAAWEAINEYLILSGEKLLKSGVRVSSQLIAYDVMFDITKAWVDPEFDFAKLFGYHEQKWTRLIANYLDLNHLDLVKSQVQAKERANAGSYNIAYKFSNQHDSGKGCLLSVVFQKRHKDDVRRMVVSIRSSEVTKRLIFDFLLIQRMGEYIYGKDVDLAVTLFCGNMWSSIELLTGYHIHKDLHKLVKGKENDITDKMLDLLEKFTDKKYASSLKYKVHIRICRQLIAEDGFIGYKAKLKTLAKNCKLPGQ</sequence>